<gene>
    <name evidence="12" type="primary">proS</name>
    <name evidence="14" type="ORF">JI75_02745</name>
</gene>
<evidence type="ECO:0000256" key="4">
    <source>
        <dbReference type="ARBA" id="ARBA00022598"/>
    </source>
</evidence>
<dbReference type="InterPro" id="IPR050062">
    <property type="entry name" value="Pro-tRNA_synthetase"/>
</dbReference>
<evidence type="ECO:0000313" key="14">
    <source>
        <dbReference type="EMBL" id="AJC11744.1"/>
    </source>
</evidence>
<proteinExistence type="inferred from homology"/>
<dbReference type="OrthoDB" id="9809052at2"/>
<evidence type="ECO:0000256" key="5">
    <source>
        <dbReference type="ARBA" id="ARBA00022741"/>
    </source>
</evidence>
<dbReference type="SUPFAM" id="SSF55681">
    <property type="entry name" value="Class II aaRS and biotin synthetases"/>
    <property type="match status" value="1"/>
</dbReference>
<dbReference type="FunFam" id="3.30.930.10:FF:000065">
    <property type="entry name" value="Proline--tRNA ligase"/>
    <property type="match status" value="1"/>
</dbReference>
<comment type="similarity">
    <text evidence="11 12">Belongs to the class-II aminoacyl-tRNA synthetase family. ProS type 1 subfamily.</text>
</comment>
<comment type="domain">
    <text evidence="12">Consists of three domains: the N-terminal catalytic domain, the editing domain and the C-terminal anticodon-binding domain.</text>
</comment>
<dbReference type="InterPro" id="IPR004154">
    <property type="entry name" value="Anticodon-bd"/>
</dbReference>
<dbReference type="SUPFAM" id="SSF55826">
    <property type="entry name" value="YbaK/ProRS associated domain"/>
    <property type="match status" value="1"/>
</dbReference>
<dbReference type="PROSITE" id="PS50862">
    <property type="entry name" value="AA_TRNA_LIGASE_II"/>
    <property type="match status" value="1"/>
</dbReference>
<keyword evidence="3 12" id="KW-0963">Cytoplasm</keyword>
<evidence type="ECO:0000256" key="11">
    <source>
        <dbReference type="ARBA" id="ARBA00060755"/>
    </source>
</evidence>
<evidence type="ECO:0000256" key="6">
    <source>
        <dbReference type="ARBA" id="ARBA00022840"/>
    </source>
</evidence>
<evidence type="ECO:0000256" key="2">
    <source>
        <dbReference type="ARBA" id="ARBA00011738"/>
    </source>
</evidence>
<dbReference type="InterPro" id="IPR045864">
    <property type="entry name" value="aa-tRNA-synth_II/BPL/LPL"/>
</dbReference>
<dbReference type="EC" id="6.1.1.15" evidence="12"/>
<dbReference type="CDD" id="cd00861">
    <property type="entry name" value="ProRS_anticodon_short"/>
    <property type="match status" value="1"/>
</dbReference>
<dbReference type="PRINTS" id="PR01046">
    <property type="entry name" value="TRNASYNTHPRO"/>
</dbReference>
<dbReference type="FunFam" id="3.30.930.10:FF:000042">
    <property type="entry name" value="probable proline--tRNA ligase, mitochondrial"/>
    <property type="match status" value="1"/>
</dbReference>
<dbReference type="CDD" id="cd04334">
    <property type="entry name" value="ProRS-INS"/>
    <property type="match status" value="1"/>
</dbReference>
<dbReference type="InterPro" id="IPR002316">
    <property type="entry name" value="Pro-tRNA-ligase_IIa"/>
</dbReference>
<keyword evidence="5 12" id="KW-0547">Nucleotide-binding</keyword>
<evidence type="ECO:0000256" key="7">
    <source>
        <dbReference type="ARBA" id="ARBA00022917"/>
    </source>
</evidence>
<dbReference type="InterPro" id="IPR036621">
    <property type="entry name" value="Anticodon-bd_dom_sf"/>
</dbReference>
<dbReference type="Pfam" id="PF04073">
    <property type="entry name" value="tRNA_edit"/>
    <property type="match status" value="1"/>
</dbReference>
<dbReference type="GO" id="GO:0005829">
    <property type="term" value="C:cytosol"/>
    <property type="evidence" value="ECO:0007669"/>
    <property type="project" value="TreeGrafter"/>
</dbReference>
<comment type="subunit">
    <text evidence="2 12">Homodimer.</text>
</comment>
<comment type="catalytic activity">
    <reaction evidence="9 12">
        <text>tRNA(Pro) + L-proline + ATP = L-prolyl-tRNA(Pro) + AMP + diphosphate</text>
        <dbReference type="Rhea" id="RHEA:14305"/>
        <dbReference type="Rhea" id="RHEA-COMP:9700"/>
        <dbReference type="Rhea" id="RHEA-COMP:9702"/>
        <dbReference type="ChEBI" id="CHEBI:30616"/>
        <dbReference type="ChEBI" id="CHEBI:33019"/>
        <dbReference type="ChEBI" id="CHEBI:60039"/>
        <dbReference type="ChEBI" id="CHEBI:78442"/>
        <dbReference type="ChEBI" id="CHEBI:78532"/>
        <dbReference type="ChEBI" id="CHEBI:456215"/>
        <dbReference type="EC" id="6.1.1.15"/>
    </reaction>
</comment>
<dbReference type="HOGENOM" id="CLU_016739_0_0_11"/>
<dbReference type="GO" id="GO:0004827">
    <property type="term" value="F:proline-tRNA ligase activity"/>
    <property type="evidence" value="ECO:0007669"/>
    <property type="project" value="UniProtKB-UniRule"/>
</dbReference>
<dbReference type="Gene3D" id="3.90.960.10">
    <property type="entry name" value="YbaK/aminoacyl-tRNA synthetase-associated domain"/>
    <property type="match status" value="1"/>
</dbReference>
<dbReference type="AlphaFoldDB" id="A0A0A8B300"/>
<feature type="domain" description="Aminoacyl-transfer RNA synthetases class-II family profile" evidence="13">
    <location>
        <begin position="42"/>
        <end position="464"/>
    </location>
</feature>
<dbReference type="SUPFAM" id="SSF52954">
    <property type="entry name" value="Class II aaRS ABD-related"/>
    <property type="match status" value="1"/>
</dbReference>
<dbReference type="InterPro" id="IPR006195">
    <property type="entry name" value="aa-tRNA-synth_II"/>
</dbReference>
<keyword evidence="6 12" id="KW-0067">ATP-binding</keyword>
<accession>A0A0A8B300</accession>
<evidence type="ECO:0000256" key="10">
    <source>
        <dbReference type="ARBA" id="ARBA00053664"/>
    </source>
</evidence>
<dbReference type="Gene3D" id="3.30.930.10">
    <property type="entry name" value="Bira Bifunctional Protein, Domain 2"/>
    <property type="match status" value="2"/>
</dbReference>
<dbReference type="Proteomes" id="UP000031121">
    <property type="component" value="Chromosome"/>
</dbReference>
<dbReference type="InterPro" id="IPR007214">
    <property type="entry name" value="YbaK/aa-tRNA-synth-assoc-dom"/>
</dbReference>
<reference evidence="15" key="1">
    <citation type="submission" date="2014-08" db="EMBL/GenBank/DDBJ databases">
        <title>Coriobacteriaceae sp. complete genome.</title>
        <authorList>
            <person name="Looft T."/>
            <person name="Bayles D.O."/>
            <person name="Stanton T.B."/>
        </authorList>
    </citation>
    <scope>NUCLEOTIDE SEQUENCE [LARGE SCALE GENOMIC DNA]</scope>
    <source>
        <strain evidence="15">68-1-3</strain>
    </source>
</reference>
<evidence type="ECO:0000256" key="12">
    <source>
        <dbReference type="HAMAP-Rule" id="MF_01569"/>
    </source>
</evidence>
<dbReference type="GO" id="GO:0006433">
    <property type="term" value="P:prolyl-tRNA aminoacylation"/>
    <property type="evidence" value="ECO:0007669"/>
    <property type="project" value="UniProtKB-UniRule"/>
</dbReference>
<keyword evidence="15" id="KW-1185">Reference proteome</keyword>
<dbReference type="KEGG" id="cbac:JI75_02745"/>
<organism evidence="14 15">
    <name type="scientific">Berryella intestinalis</name>
    <dbReference type="NCBI Taxonomy" id="1531429"/>
    <lineage>
        <taxon>Bacteria</taxon>
        <taxon>Bacillati</taxon>
        <taxon>Actinomycetota</taxon>
        <taxon>Coriobacteriia</taxon>
        <taxon>Eggerthellales</taxon>
        <taxon>Eggerthellaceae</taxon>
        <taxon>Berryella</taxon>
    </lineage>
</organism>
<evidence type="ECO:0000256" key="8">
    <source>
        <dbReference type="ARBA" id="ARBA00023146"/>
    </source>
</evidence>
<keyword evidence="8 12" id="KW-0030">Aminoacyl-tRNA synthetase</keyword>
<dbReference type="EMBL" id="CP009302">
    <property type="protein sequence ID" value="AJC11744.1"/>
    <property type="molecule type" value="Genomic_DNA"/>
</dbReference>
<keyword evidence="4 12" id="KW-0436">Ligase</keyword>
<keyword evidence="7 12" id="KW-0648">Protein biosynthesis</keyword>
<dbReference type="PANTHER" id="PTHR42753:SF2">
    <property type="entry name" value="PROLINE--TRNA LIGASE"/>
    <property type="match status" value="1"/>
</dbReference>
<dbReference type="InterPro" id="IPR004500">
    <property type="entry name" value="Pro-tRNA-synth_IIa_bac-type"/>
</dbReference>
<evidence type="ECO:0000259" key="13">
    <source>
        <dbReference type="PROSITE" id="PS50862"/>
    </source>
</evidence>
<dbReference type="GO" id="GO:0005524">
    <property type="term" value="F:ATP binding"/>
    <property type="evidence" value="ECO:0007669"/>
    <property type="project" value="UniProtKB-UniRule"/>
</dbReference>
<dbReference type="GO" id="GO:0002161">
    <property type="term" value="F:aminoacyl-tRNA deacylase activity"/>
    <property type="evidence" value="ECO:0007669"/>
    <property type="project" value="InterPro"/>
</dbReference>
<evidence type="ECO:0000256" key="9">
    <source>
        <dbReference type="ARBA" id="ARBA00047671"/>
    </source>
</evidence>
<dbReference type="NCBIfam" id="TIGR00409">
    <property type="entry name" value="proS_fam_II"/>
    <property type="match status" value="1"/>
</dbReference>
<dbReference type="HAMAP" id="MF_01569">
    <property type="entry name" value="Pro_tRNA_synth_type1"/>
    <property type="match status" value="1"/>
</dbReference>
<comment type="subcellular location">
    <subcellularLocation>
        <location evidence="1 12">Cytoplasm</location>
    </subcellularLocation>
</comment>
<dbReference type="RefSeq" id="WP_039688543.1">
    <property type="nucleotide sequence ID" value="NZ_CP009302.1"/>
</dbReference>
<reference evidence="14 15" key="2">
    <citation type="journal article" date="2015" name="Genome Announc.">
        <title>Complete Genome Sequence of Coriobacteriaceae Strain 68-1-3, a Novel Mucus-Degrading Isolate from the Swine Intestinal Tract.</title>
        <authorList>
            <person name="Looft T."/>
            <person name="Bayles D.O."/>
            <person name="Alt D.P."/>
            <person name="Stanton T.B."/>
        </authorList>
    </citation>
    <scope>NUCLEOTIDE SEQUENCE [LARGE SCALE GENOMIC DNA]</scope>
    <source>
        <strain evidence="14 15">68-1-3</strain>
    </source>
</reference>
<dbReference type="InterPro" id="IPR036754">
    <property type="entry name" value="YbaK/aa-tRNA-synt-asso_dom_sf"/>
</dbReference>
<dbReference type="CDD" id="cd00779">
    <property type="entry name" value="ProRS_core_prok"/>
    <property type="match status" value="1"/>
</dbReference>
<dbReference type="InterPro" id="IPR044140">
    <property type="entry name" value="ProRS_anticodon_short"/>
</dbReference>
<evidence type="ECO:0000256" key="3">
    <source>
        <dbReference type="ARBA" id="ARBA00022490"/>
    </source>
</evidence>
<dbReference type="InterPro" id="IPR002314">
    <property type="entry name" value="aa-tRNA-synt_IIb"/>
</dbReference>
<dbReference type="Pfam" id="PF00587">
    <property type="entry name" value="tRNA-synt_2b"/>
    <property type="match status" value="1"/>
</dbReference>
<protein>
    <recommendedName>
        <fullName evidence="12">Proline--tRNA ligase</fullName>
        <ecNumber evidence="12">6.1.1.15</ecNumber>
    </recommendedName>
    <alternativeName>
        <fullName evidence="12">Prolyl-tRNA synthetase</fullName>
        <shortName evidence="12">ProRS</shortName>
    </alternativeName>
</protein>
<name>A0A0A8B300_9ACTN</name>
<dbReference type="NCBIfam" id="NF006625">
    <property type="entry name" value="PRK09194.1"/>
    <property type="match status" value="1"/>
</dbReference>
<dbReference type="STRING" id="1531429.JI75_02745"/>
<comment type="function">
    <text evidence="10 12">Catalyzes the attachment of proline to tRNA(Pro) in a two-step reaction: proline is first activated by ATP to form Pro-AMP and then transferred to the acceptor end of tRNA(Pro). As ProRS can inadvertently accommodate and process non-cognate amino acids such as alanine and cysteine, to avoid such errors it has two additional distinct editing activities against alanine. One activity is designated as 'pretransfer' editing and involves the tRNA(Pro)-independent hydrolysis of activated Ala-AMP. The other activity is designated 'posttransfer' editing and involves deacylation of mischarged Ala-tRNA(Pro). The misacylated Cys-tRNA(Pro) is not edited by ProRS.</text>
</comment>
<dbReference type="Gene3D" id="3.40.50.800">
    <property type="entry name" value="Anticodon-binding domain"/>
    <property type="match status" value="1"/>
</dbReference>
<evidence type="ECO:0000313" key="15">
    <source>
        <dbReference type="Proteomes" id="UP000031121"/>
    </source>
</evidence>
<dbReference type="InterPro" id="IPR033730">
    <property type="entry name" value="ProRS_core_prok"/>
</dbReference>
<dbReference type="InterPro" id="IPR023717">
    <property type="entry name" value="Pro-tRNA-Synthase_IIa_type1"/>
</dbReference>
<evidence type="ECO:0000256" key="1">
    <source>
        <dbReference type="ARBA" id="ARBA00004496"/>
    </source>
</evidence>
<dbReference type="PANTHER" id="PTHR42753">
    <property type="entry name" value="MITOCHONDRIAL RIBOSOME PROTEIN L39/PROLYL-TRNA LIGASE FAMILY MEMBER"/>
    <property type="match status" value="1"/>
</dbReference>
<sequence length="583" mass="63399">MTNIIRMSSLYAPTLKEDPSDAELASHRLLLRAGMIRKMGSGLYTFLPLGMRVLNKISNIVSEEMDAIGAQEIIMPILQPADLWHESGRWEAYGPELMRISDRHDADFCLGPTHEEIITALVRNELRSYKELPLALYQTQMKYRDEIRPRFGLMRSREFLMKDAYSFHATQESLQETYDDMSEAYGRIMDRLGLQWRAVEADGGQIGGKVTIEFMALADAGEASIVYSDSGYAADTEAGVCIARPTEYKVDGIEKIATPGVHTIDELAAFLDIPASSTVKALSGKDGEGRLAVLFIPGDHELNELKAVRELGGFTLLTDDEMTGFGLKKGSMGPVGLPKAARLVADRSLQGISRWVVGANDDGYHYVGAQLGVDFEIDGWADLCEVQPGDSCPVSGEPLKGARGIEVGQVFQLGTKYSEAMGATFMDEDGSEKPFIMGCYGVGVSRALAAVVEQCHDEHGIAWPASVAPAHVCVIPLTVNDDTVGPAAEKLAAELAELGVEVAIDDRKDRAGVKFNDADLIGWPVQIIVGKRGLEAGTVEVKHRRTGEKKDVSLSSIVELFTFAHKAVRQGVSPLTAYASILQ</sequence>
<dbReference type="Pfam" id="PF03129">
    <property type="entry name" value="HGTP_anticodon"/>
    <property type="match status" value="1"/>
</dbReference>